<feature type="domain" description="N-acetyltransferase" evidence="3">
    <location>
        <begin position="5"/>
        <end position="159"/>
    </location>
</feature>
<keyword evidence="5" id="KW-1185">Reference proteome</keyword>
<gene>
    <name evidence="4" type="ORF">SAMN04488509_102529</name>
</gene>
<dbReference type="InterPro" id="IPR016181">
    <property type="entry name" value="Acyl_CoA_acyltransferase"/>
</dbReference>
<dbReference type="PANTHER" id="PTHR43420">
    <property type="entry name" value="ACETYLTRANSFERASE"/>
    <property type="match status" value="1"/>
</dbReference>
<dbReference type="SUPFAM" id="SSF55729">
    <property type="entry name" value="Acyl-CoA N-acyltransferases (Nat)"/>
    <property type="match status" value="1"/>
</dbReference>
<dbReference type="STRING" id="265719.SAMN04488509_102529"/>
<dbReference type="Proteomes" id="UP000199603">
    <property type="component" value="Unassembled WGS sequence"/>
</dbReference>
<keyword evidence="4" id="KW-0687">Ribonucleoprotein</keyword>
<keyword evidence="4" id="KW-0689">Ribosomal protein</keyword>
<evidence type="ECO:0000256" key="1">
    <source>
        <dbReference type="ARBA" id="ARBA00022679"/>
    </source>
</evidence>
<evidence type="ECO:0000256" key="2">
    <source>
        <dbReference type="ARBA" id="ARBA00023315"/>
    </source>
</evidence>
<evidence type="ECO:0000313" key="5">
    <source>
        <dbReference type="Proteomes" id="UP000199603"/>
    </source>
</evidence>
<dbReference type="PROSITE" id="PS51186">
    <property type="entry name" value="GNAT"/>
    <property type="match status" value="1"/>
</dbReference>
<proteinExistence type="predicted"/>
<dbReference type="Pfam" id="PF00583">
    <property type="entry name" value="Acetyltransf_1"/>
    <property type="match status" value="1"/>
</dbReference>
<dbReference type="InterPro" id="IPR000182">
    <property type="entry name" value="GNAT_dom"/>
</dbReference>
<dbReference type="OrthoDB" id="5525374at2"/>
<dbReference type="GO" id="GO:0016747">
    <property type="term" value="F:acyltransferase activity, transferring groups other than amino-acyl groups"/>
    <property type="evidence" value="ECO:0007669"/>
    <property type="project" value="InterPro"/>
</dbReference>
<dbReference type="GO" id="GO:0005840">
    <property type="term" value="C:ribosome"/>
    <property type="evidence" value="ECO:0007669"/>
    <property type="project" value="UniProtKB-KW"/>
</dbReference>
<dbReference type="InterPro" id="IPR050680">
    <property type="entry name" value="YpeA/RimI_acetyltransf"/>
</dbReference>
<dbReference type="RefSeq" id="WP_091240635.1">
    <property type="nucleotide sequence ID" value="NZ_FNAG01000002.1"/>
</dbReference>
<name>A0A1G6UWW6_9GAMM</name>
<keyword evidence="1" id="KW-0808">Transferase</keyword>
<evidence type="ECO:0000313" key="4">
    <source>
        <dbReference type="EMBL" id="SDD45734.1"/>
    </source>
</evidence>
<protein>
    <submittedName>
        <fullName evidence="4">Ribosomal protein S18 acetylase RimI</fullName>
    </submittedName>
</protein>
<sequence>MSAGPQVRPQVAEDLPWLRELYASTRALELEGVAWPEAAKRAFLDQQFELQRTHFESFYAAARFLAVLSPEGEAIGRYIVLEKAPEHLIVDIALFPQWRGRGLGSALIRQSLDLADRQGAEIGLHVLKHNSGALRLYLRLGFKIVGDEGAHWRMRCSTDAPESSK</sequence>
<dbReference type="AlphaFoldDB" id="A0A1G6UWW6"/>
<reference evidence="4 5" key="1">
    <citation type="submission" date="2016-10" db="EMBL/GenBank/DDBJ databases">
        <authorList>
            <person name="de Groot N.N."/>
        </authorList>
    </citation>
    <scope>NUCLEOTIDE SEQUENCE [LARGE SCALE GENOMIC DNA]</scope>
    <source>
        <strain evidence="4 5">DSM 16957</strain>
    </source>
</reference>
<dbReference type="CDD" id="cd04301">
    <property type="entry name" value="NAT_SF"/>
    <property type="match status" value="1"/>
</dbReference>
<accession>A0A1G6UWW6</accession>
<dbReference type="Gene3D" id="3.40.630.30">
    <property type="match status" value="1"/>
</dbReference>
<keyword evidence="2" id="KW-0012">Acyltransferase</keyword>
<dbReference type="EMBL" id="FNAG01000002">
    <property type="protein sequence ID" value="SDD45734.1"/>
    <property type="molecule type" value="Genomic_DNA"/>
</dbReference>
<organism evidence="4 5">
    <name type="scientific">Aquimonas voraii</name>
    <dbReference type="NCBI Taxonomy" id="265719"/>
    <lineage>
        <taxon>Bacteria</taxon>
        <taxon>Pseudomonadati</taxon>
        <taxon>Pseudomonadota</taxon>
        <taxon>Gammaproteobacteria</taxon>
        <taxon>Lysobacterales</taxon>
        <taxon>Lysobacteraceae</taxon>
        <taxon>Aquimonas</taxon>
    </lineage>
</organism>
<evidence type="ECO:0000259" key="3">
    <source>
        <dbReference type="PROSITE" id="PS51186"/>
    </source>
</evidence>